<keyword evidence="2" id="KW-1185">Reference proteome</keyword>
<dbReference type="OrthoDB" id="9770049at2"/>
<gene>
    <name evidence="1" type="ORF">SAMN04488087_2714</name>
</gene>
<dbReference type="STRING" id="633813.SAMN04488087_2714"/>
<dbReference type="Proteomes" id="UP000185812">
    <property type="component" value="Unassembled WGS sequence"/>
</dbReference>
<name>A0A1M6XVJ8_9BACT</name>
<dbReference type="RefSeq" id="WP_072716511.1">
    <property type="nucleotide sequence ID" value="NZ_FRAU01000013.1"/>
</dbReference>
<sequence length="511" mass="57147">MKVRFLLIRLPFQRSMLLVAQEVEGQWIGAYPVLAPGEVFYDDQALQIVREIDAGRLPGGAQEMGVFEFPDLDAMQEAARAFAQDLKESFWGEETELDTTEPIQVDTVMLLTVGGSPEPLIHAVQHLPPDRSFVCFICSPESRVLVEGDEATDPSIPKAARLESSRYEVTIWKDPDDLTQCVASLFALQRRIRKRFPGARVVANYTGGTKTMSAALVIGAVLLGWELQLNVGVRQDLRQVLAGTDVPTRVAADDVLLHLQLQLVREVLDRFDYGAAAAIVRELLHTLSLGGTHRAQLLRLYQIVKGLADWDRCRYRQALTGFRMAGEQGSAWLPLLNRLAEQQMMSWEGVGDLLLNARRRAHQGRYEEAAVRLYRAMTLLAAVQLREAHGLEAGDPDLERVPASLRSLFALRRSETDRLPLDPIITYRLLEELGDPVGALFARRPAVRKALEACQQSCLLEGDRTLDASAYETLRSRLEGFVREAAQRIEVRLPTRQLPGAEVLEWVELAP</sequence>
<protein>
    <submittedName>
        <fullName evidence="1">CRISPR-associated protein, TIGR02710 family</fullName>
    </submittedName>
</protein>
<dbReference type="EMBL" id="FRAU01000013">
    <property type="protein sequence ID" value="SHL09845.1"/>
    <property type="molecule type" value="Genomic_DNA"/>
</dbReference>
<evidence type="ECO:0000313" key="1">
    <source>
        <dbReference type="EMBL" id="SHL09845.1"/>
    </source>
</evidence>
<accession>A0A1M6XVJ8</accession>
<proteinExistence type="predicted"/>
<dbReference type="Gene3D" id="3.40.50.10770">
    <property type="entry name" value="Hypothetical protein VC1899 like domain (Restriction endonuclease-like)"/>
    <property type="match status" value="1"/>
</dbReference>
<organism evidence="1 2">
    <name type="scientific">Rhodothermus profundi</name>
    <dbReference type="NCBI Taxonomy" id="633813"/>
    <lineage>
        <taxon>Bacteria</taxon>
        <taxon>Pseudomonadati</taxon>
        <taxon>Rhodothermota</taxon>
        <taxon>Rhodothermia</taxon>
        <taxon>Rhodothermales</taxon>
        <taxon>Rhodothermaceae</taxon>
        <taxon>Rhodothermus</taxon>
    </lineage>
</organism>
<reference evidence="2" key="1">
    <citation type="submission" date="2016-11" db="EMBL/GenBank/DDBJ databases">
        <authorList>
            <person name="Varghese N."/>
            <person name="Submissions S."/>
        </authorList>
    </citation>
    <scope>NUCLEOTIDE SEQUENCE [LARGE SCALE GENOMIC DNA]</scope>
    <source>
        <strain evidence="2">DSM 22212</strain>
    </source>
</reference>
<dbReference type="AlphaFoldDB" id="A0A1M6XVJ8"/>
<evidence type="ECO:0000313" key="2">
    <source>
        <dbReference type="Proteomes" id="UP000185812"/>
    </source>
</evidence>
<dbReference type="Pfam" id="PF09670">
    <property type="entry name" value="Cas_Cas02710"/>
    <property type="match status" value="1"/>
</dbReference>